<dbReference type="InterPro" id="IPR004879">
    <property type="entry name" value="Ssp411-like_TRX"/>
</dbReference>
<evidence type="ECO:0000313" key="5">
    <source>
        <dbReference type="EMBL" id="QDT05543.1"/>
    </source>
</evidence>
<dbReference type="PANTHER" id="PTHR15337">
    <property type="entry name" value="ANTERIOR GRADIENT PROTEIN-RELATED"/>
    <property type="match status" value="1"/>
</dbReference>
<evidence type="ECO:0000256" key="3">
    <source>
        <dbReference type="SAM" id="SignalP"/>
    </source>
</evidence>
<dbReference type="AlphaFoldDB" id="A0A517NEI3"/>
<organism evidence="5 6">
    <name type="scientific">Rubripirellula lacrimiformis</name>
    <dbReference type="NCBI Taxonomy" id="1930273"/>
    <lineage>
        <taxon>Bacteria</taxon>
        <taxon>Pseudomonadati</taxon>
        <taxon>Planctomycetota</taxon>
        <taxon>Planctomycetia</taxon>
        <taxon>Pirellulales</taxon>
        <taxon>Pirellulaceae</taxon>
        <taxon>Rubripirellula</taxon>
    </lineage>
</organism>
<dbReference type="SUPFAM" id="SSF52833">
    <property type="entry name" value="Thioredoxin-like"/>
    <property type="match status" value="1"/>
</dbReference>
<dbReference type="RefSeq" id="WP_145171736.1">
    <property type="nucleotide sequence ID" value="NZ_CP036525.1"/>
</dbReference>
<sequence length="385" mass="40733" precursor="true">MKAVALTLMTTIAMTLMVASPANAEIAWQTNLRTAHAKAQAEGKLLLLHFFTDNCVWCDRLEEGAFLDPSVNSAIEEKFVAVKVHAGQSPKLAEMFKVTKFPTDVVVNIEGKTLSHGVSPQQPDRYIAMLVGAVRSAPTPAAPGSPMIAGTPAAAPPAGAPAYAVAAKPTETAAAPVGPKSPPASTAASWELPSGPNAIAAKNRLVSNSTEGLSLAMPGDVASPSPAKAVESSKPANTSVAAAKPAASKPAAAKSSSHQPELAMDGYCAVTVVDDAEWVEGSPEFGVIHLGKLYLFSSDAKKKKFLAQPVPYTPVLNEIDVVRFFEEQVIVPGKREWAMQDPFNKRMFFFADKASMLHFENTYERYVDAAIDVMDKAVKESNPGS</sequence>
<feature type="compositionally biased region" description="Low complexity" evidence="2">
    <location>
        <begin position="241"/>
        <end position="257"/>
    </location>
</feature>
<dbReference type="Gene3D" id="3.40.30.10">
    <property type="entry name" value="Glutaredoxin"/>
    <property type="match status" value="1"/>
</dbReference>
<feature type="domain" description="Spermatogenesis-associated protein 20-like TRX" evidence="4">
    <location>
        <begin position="22"/>
        <end position="97"/>
    </location>
</feature>
<feature type="chain" id="PRO_5022007170" evidence="3">
    <location>
        <begin position="25"/>
        <end position="385"/>
    </location>
</feature>
<accession>A0A517NEI3</accession>
<proteinExistence type="predicted"/>
<keyword evidence="1 3" id="KW-0732">Signal</keyword>
<gene>
    <name evidence="5" type="ORF">K227x_39440</name>
</gene>
<dbReference type="PANTHER" id="PTHR15337:SF11">
    <property type="entry name" value="THIOREDOXIN DOMAIN-CONTAINING PROTEIN"/>
    <property type="match status" value="1"/>
</dbReference>
<feature type="region of interest" description="Disordered" evidence="2">
    <location>
        <begin position="217"/>
        <end position="257"/>
    </location>
</feature>
<evidence type="ECO:0000313" key="6">
    <source>
        <dbReference type="Proteomes" id="UP000318538"/>
    </source>
</evidence>
<evidence type="ECO:0000256" key="1">
    <source>
        <dbReference type="ARBA" id="ARBA00022729"/>
    </source>
</evidence>
<dbReference type="InterPro" id="IPR036249">
    <property type="entry name" value="Thioredoxin-like_sf"/>
</dbReference>
<evidence type="ECO:0000256" key="2">
    <source>
        <dbReference type="SAM" id="MobiDB-lite"/>
    </source>
</evidence>
<protein>
    <submittedName>
        <fullName evidence="5">Thiol:disulfide interchange protein</fullName>
    </submittedName>
</protein>
<keyword evidence="6" id="KW-1185">Reference proteome</keyword>
<reference evidence="5 6" key="1">
    <citation type="submission" date="2019-02" db="EMBL/GenBank/DDBJ databases">
        <title>Deep-cultivation of Planctomycetes and their phenomic and genomic characterization uncovers novel biology.</title>
        <authorList>
            <person name="Wiegand S."/>
            <person name="Jogler M."/>
            <person name="Boedeker C."/>
            <person name="Pinto D."/>
            <person name="Vollmers J."/>
            <person name="Rivas-Marin E."/>
            <person name="Kohn T."/>
            <person name="Peeters S.H."/>
            <person name="Heuer A."/>
            <person name="Rast P."/>
            <person name="Oberbeckmann S."/>
            <person name="Bunk B."/>
            <person name="Jeske O."/>
            <person name="Meyerdierks A."/>
            <person name="Storesund J.E."/>
            <person name="Kallscheuer N."/>
            <person name="Luecker S."/>
            <person name="Lage O.M."/>
            <person name="Pohl T."/>
            <person name="Merkel B.J."/>
            <person name="Hornburger P."/>
            <person name="Mueller R.-W."/>
            <person name="Bruemmer F."/>
            <person name="Labrenz M."/>
            <person name="Spormann A.M."/>
            <person name="Op den Camp H."/>
            <person name="Overmann J."/>
            <person name="Amann R."/>
            <person name="Jetten M.S.M."/>
            <person name="Mascher T."/>
            <person name="Medema M.H."/>
            <person name="Devos D.P."/>
            <person name="Kaster A.-K."/>
            <person name="Ovreas L."/>
            <person name="Rohde M."/>
            <person name="Galperin M.Y."/>
            <person name="Jogler C."/>
        </authorList>
    </citation>
    <scope>NUCLEOTIDE SEQUENCE [LARGE SCALE GENOMIC DNA]</scope>
    <source>
        <strain evidence="5 6">K22_7</strain>
    </source>
</reference>
<dbReference type="InterPro" id="IPR051099">
    <property type="entry name" value="AGR/TXD"/>
</dbReference>
<dbReference type="EMBL" id="CP036525">
    <property type="protein sequence ID" value="QDT05543.1"/>
    <property type="molecule type" value="Genomic_DNA"/>
</dbReference>
<dbReference type="OrthoDB" id="244344at2"/>
<name>A0A517NEI3_9BACT</name>
<dbReference type="Proteomes" id="UP000318538">
    <property type="component" value="Chromosome"/>
</dbReference>
<evidence type="ECO:0000259" key="4">
    <source>
        <dbReference type="Pfam" id="PF03190"/>
    </source>
</evidence>
<feature type="signal peptide" evidence="3">
    <location>
        <begin position="1"/>
        <end position="24"/>
    </location>
</feature>
<dbReference type="Pfam" id="PF03190">
    <property type="entry name" value="Thioredox_DsbH"/>
    <property type="match status" value="1"/>
</dbReference>
<dbReference type="KEGG" id="rlc:K227x_39440"/>